<dbReference type="AlphaFoldDB" id="A0A6B0TUA0"/>
<sequence length="71" mass="7647">MGAAILVLSAEQAQLALAIVLKFNLPALRTRCLEARAMSFCSVADCFNISGGRKGVLEISDRGSDNRQQCF</sequence>
<evidence type="ECO:0000313" key="1">
    <source>
        <dbReference type="EMBL" id="MXU82808.1"/>
    </source>
</evidence>
<dbReference type="EMBL" id="GIFC01000725">
    <property type="protein sequence ID" value="MXU82808.1"/>
    <property type="molecule type" value="Transcribed_RNA"/>
</dbReference>
<accession>A0A6B0TUA0</accession>
<name>A0A6B0TUA0_IXORI</name>
<proteinExistence type="predicted"/>
<organism evidence="1">
    <name type="scientific">Ixodes ricinus</name>
    <name type="common">Common tick</name>
    <name type="synonym">Acarus ricinus</name>
    <dbReference type="NCBI Taxonomy" id="34613"/>
    <lineage>
        <taxon>Eukaryota</taxon>
        <taxon>Metazoa</taxon>
        <taxon>Ecdysozoa</taxon>
        <taxon>Arthropoda</taxon>
        <taxon>Chelicerata</taxon>
        <taxon>Arachnida</taxon>
        <taxon>Acari</taxon>
        <taxon>Parasitiformes</taxon>
        <taxon>Ixodida</taxon>
        <taxon>Ixodoidea</taxon>
        <taxon>Ixodidae</taxon>
        <taxon>Ixodinae</taxon>
        <taxon>Ixodes</taxon>
    </lineage>
</organism>
<protein>
    <submittedName>
        <fullName evidence="1">Putative secreted protein</fullName>
    </submittedName>
</protein>
<reference evidence="1" key="1">
    <citation type="submission" date="2019-12" db="EMBL/GenBank/DDBJ databases">
        <title>An insight into the sialome of adult female Ixodes ricinus ticks feeding for 6 days.</title>
        <authorList>
            <person name="Perner J."/>
            <person name="Ribeiro J.M.C."/>
        </authorList>
    </citation>
    <scope>NUCLEOTIDE SEQUENCE</scope>
    <source>
        <strain evidence="1">Semi-engorged</strain>
        <tissue evidence="1">Salivary glands</tissue>
    </source>
</reference>